<accession>Q5J5V0</accession>
<evidence type="ECO:0000313" key="2">
    <source>
        <dbReference type="Proteomes" id="UP000002085"/>
    </source>
</evidence>
<name>Q5J5V0_9CAUD</name>
<gene>
    <name evidence="1" type="ORF">PBI_U2_5</name>
</gene>
<evidence type="ECO:0008006" key="3">
    <source>
        <dbReference type="Google" id="ProtNLM"/>
    </source>
</evidence>
<dbReference type="RefSeq" id="YP_001491575.1">
    <property type="nucleotide sequence ID" value="NC_009877.1"/>
</dbReference>
<evidence type="ECO:0000313" key="1">
    <source>
        <dbReference type="EMBL" id="AAR89644.1"/>
    </source>
</evidence>
<dbReference type="EMBL" id="AY500152">
    <property type="protein sequence ID" value="AAR89644.1"/>
    <property type="molecule type" value="Genomic_DNA"/>
</dbReference>
<proteinExistence type="predicted"/>
<dbReference type="Proteomes" id="UP000002085">
    <property type="component" value="Segment"/>
</dbReference>
<organism evidence="1 2">
    <name type="scientific">Mycobacterium phage U2</name>
    <dbReference type="NCBI Taxonomy" id="260120"/>
    <lineage>
        <taxon>Viruses</taxon>
        <taxon>Duplodnaviria</taxon>
        <taxon>Heunggongvirae</taxon>
        <taxon>Uroviricota</taxon>
        <taxon>Caudoviricetes</taxon>
        <taxon>Fromanvirus</taxon>
        <taxon>Fromanvirus U2</taxon>
    </lineage>
</organism>
<dbReference type="GeneID" id="5625665"/>
<reference evidence="1 2" key="1">
    <citation type="submission" date="2003-12" db="EMBL/GenBank/DDBJ databases">
        <title>Genome organization and characterization of Mycobacteriophages Bethlehem and U2.</title>
        <authorList>
            <person name="Hatfull G.F."/>
            <person name="Kelchner V.A."/>
            <person name="Pedulla M.L."/>
            <person name="Ford M.E."/>
            <person name="Houtz J.M."/>
            <person name="Hendrix R.W."/>
        </authorList>
    </citation>
    <scope>NUCLEOTIDE SEQUENCE [LARGE SCALE GENOMIC DNA]</scope>
</reference>
<protein>
    <recommendedName>
        <fullName evidence="3">Minor tail protein</fullName>
    </recommendedName>
</protein>
<dbReference type="KEGG" id="vg:5625665"/>
<keyword evidence="2" id="KW-1185">Reference proteome</keyword>
<sequence>MAGMSLATTAFAKAAIGSTEIKKISIGTVEIWSAINPQYDAIGSGSSAFGTPSAFNFTAAAGADVFVAVATDRTGPYTGAVTLGGTSMAQISSRAHNNTNTSGGLTVYRLVGGGTGAPRSVALAVSDGWTIVTAISATGVAASLTPVATSGSGTTLSHAVTLPGPLGLSFFSGGNGGGPTTQFASFSGVTNRYNLKSTGSLLAVNTVTASGTLSASTNNPWASIFIPLS</sequence>
<dbReference type="OrthoDB" id="10540at10239"/>